<dbReference type="AlphaFoldDB" id="A0A1Y3B4V6"/>
<feature type="non-terminal residue" evidence="2">
    <location>
        <position position="1"/>
    </location>
</feature>
<dbReference type="EMBL" id="MUJZ01046088">
    <property type="protein sequence ID" value="OTF74636.1"/>
    <property type="molecule type" value="Genomic_DNA"/>
</dbReference>
<proteinExistence type="predicted"/>
<name>A0A1Y3B4V6_EURMA</name>
<evidence type="ECO:0000256" key="1">
    <source>
        <dbReference type="SAM" id="MobiDB-lite"/>
    </source>
</evidence>
<gene>
    <name evidence="2" type="ORF">BLA29_010346</name>
</gene>
<dbReference type="Proteomes" id="UP000194236">
    <property type="component" value="Unassembled WGS sequence"/>
</dbReference>
<protein>
    <submittedName>
        <fullName evidence="2">Uncharacterized protein</fullName>
    </submittedName>
</protein>
<feature type="compositionally biased region" description="Basic and acidic residues" evidence="1">
    <location>
        <begin position="9"/>
        <end position="21"/>
    </location>
</feature>
<evidence type="ECO:0000313" key="3">
    <source>
        <dbReference type="Proteomes" id="UP000194236"/>
    </source>
</evidence>
<sequence>DDASNNKLKTVDQVKSVEQKQSKKKRVVPSRFEMLEVKPNVNIKKQQCQSKPTKMSEDNKSSVASRFADIDSDDDEIESITEIYPKPPKIVKLDHPYAMLNTENENHNDDDGEEDEKDDDEINNDHNKSVHLEVMQKMLQELKQEDEAEKPLAMDCQKMKSKSSVTTMHIIDHFNIYLLFPGNQY</sequence>
<reference evidence="2 3" key="1">
    <citation type="submission" date="2017-03" db="EMBL/GenBank/DDBJ databases">
        <title>Genome Survey of Euroglyphus maynei.</title>
        <authorList>
            <person name="Arlian L.G."/>
            <person name="Morgan M.S."/>
            <person name="Rider S.D."/>
        </authorList>
    </citation>
    <scope>NUCLEOTIDE SEQUENCE [LARGE SCALE GENOMIC DNA]</scope>
    <source>
        <strain evidence="2">Arlian Lab</strain>
        <tissue evidence="2">Whole body</tissue>
    </source>
</reference>
<feature type="region of interest" description="Disordered" evidence="1">
    <location>
        <begin position="95"/>
        <end position="130"/>
    </location>
</feature>
<accession>A0A1Y3B4V6</accession>
<organism evidence="2 3">
    <name type="scientific">Euroglyphus maynei</name>
    <name type="common">Mayne's house dust mite</name>
    <dbReference type="NCBI Taxonomy" id="6958"/>
    <lineage>
        <taxon>Eukaryota</taxon>
        <taxon>Metazoa</taxon>
        <taxon>Ecdysozoa</taxon>
        <taxon>Arthropoda</taxon>
        <taxon>Chelicerata</taxon>
        <taxon>Arachnida</taxon>
        <taxon>Acari</taxon>
        <taxon>Acariformes</taxon>
        <taxon>Sarcoptiformes</taxon>
        <taxon>Astigmata</taxon>
        <taxon>Psoroptidia</taxon>
        <taxon>Analgoidea</taxon>
        <taxon>Pyroglyphidae</taxon>
        <taxon>Pyroglyphinae</taxon>
        <taxon>Euroglyphus</taxon>
    </lineage>
</organism>
<feature type="region of interest" description="Disordered" evidence="1">
    <location>
        <begin position="45"/>
        <end position="70"/>
    </location>
</feature>
<keyword evidence="3" id="KW-1185">Reference proteome</keyword>
<feature type="compositionally biased region" description="Acidic residues" evidence="1">
    <location>
        <begin position="110"/>
        <end position="122"/>
    </location>
</feature>
<comment type="caution">
    <text evidence="2">The sequence shown here is derived from an EMBL/GenBank/DDBJ whole genome shotgun (WGS) entry which is preliminary data.</text>
</comment>
<feature type="region of interest" description="Disordered" evidence="1">
    <location>
        <begin position="1"/>
        <end position="26"/>
    </location>
</feature>
<evidence type="ECO:0000313" key="2">
    <source>
        <dbReference type="EMBL" id="OTF74636.1"/>
    </source>
</evidence>